<organism evidence="2 3">
    <name type="scientific">Lithospermum erythrorhizon</name>
    <name type="common">Purple gromwell</name>
    <name type="synonym">Lithospermum officinale var. erythrorhizon</name>
    <dbReference type="NCBI Taxonomy" id="34254"/>
    <lineage>
        <taxon>Eukaryota</taxon>
        <taxon>Viridiplantae</taxon>
        <taxon>Streptophyta</taxon>
        <taxon>Embryophyta</taxon>
        <taxon>Tracheophyta</taxon>
        <taxon>Spermatophyta</taxon>
        <taxon>Magnoliopsida</taxon>
        <taxon>eudicotyledons</taxon>
        <taxon>Gunneridae</taxon>
        <taxon>Pentapetalae</taxon>
        <taxon>asterids</taxon>
        <taxon>lamiids</taxon>
        <taxon>Boraginales</taxon>
        <taxon>Boraginaceae</taxon>
        <taxon>Boraginoideae</taxon>
        <taxon>Lithospermeae</taxon>
        <taxon>Lithospermum</taxon>
    </lineage>
</organism>
<sequence length="174" mass="17989">MADKTTPTITVVNAVLSQGGAAGGSGDWWGDRPRGSERGAGSKLAGQGRIGSQAIRVVGGQGRGMALAVCAPRLCFMNKNFHLLLRCLVPMFQLCFRTLTCSFEDEEEPSGVPGLGGAVKPCEGASQPVPSSPGVQAAPRPLDEVDLLPREESSTLVGSDRSTAPPLGSRVDGD</sequence>
<feature type="region of interest" description="Disordered" evidence="1">
    <location>
        <begin position="107"/>
        <end position="174"/>
    </location>
</feature>
<gene>
    <name evidence="2" type="ORF">LIER_18520</name>
</gene>
<evidence type="ECO:0000256" key="1">
    <source>
        <dbReference type="SAM" id="MobiDB-lite"/>
    </source>
</evidence>
<evidence type="ECO:0000313" key="2">
    <source>
        <dbReference type="EMBL" id="GAA0162426.1"/>
    </source>
</evidence>
<keyword evidence="3" id="KW-1185">Reference proteome</keyword>
<feature type="region of interest" description="Disordered" evidence="1">
    <location>
        <begin position="21"/>
        <end position="45"/>
    </location>
</feature>
<evidence type="ECO:0000313" key="3">
    <source>
        <dbReference type="Proteomes" id="UP001454036"/>
    </source>
</evidence>
<accession>A0AAV3QHF7</accession>
<comment type="caution">
    <text evidence="2">The sequence shown here is derived from an EMBL/GenBank/DDBJ whole genome shotgun (WGS) entry which is preliminary data.</text>
</comment>
<proteinExistence type="predicted"/>
<reference evidence="2 3" key="1">
    <citation type="submission" date="2024-01" db="EMBL/GenBank/DDBJ databases">
        <title>The complete chloroplast genome sequence of Lithospermum erythrorhizon: insights into the phylogenetic relationship among Boraginaceae species and the maternal lineages of purple gromwells.</title>
        <authorList>
            <person name="Okada T."/>
            <person name="Watanabe K."/>
        </authorList>
    </citation>
    <scope>NUCLEOTIDE SEQUENCE [LARGE SCALE GENOMIC DNA]</scope>
</reference>
<protein>
    <submittedName>
        <fullName evidence="2">Uncharacterized protein</fullName>
    </submittedName>
</protein>
<dbReference type="AlphaFoldDB" id="A0AAV3QHF7"/>
<dbReference type="EMBL" id="BAABME010004452">
    <property type="protein sequence ID" value="GAA0162426.1"/>
    <property type="molecule type" value="Genomic_DNA"/>
</dbReference>
<name>A0AAV3QHF7_LITER</name>
<feature type="compositionally biased region" description="Basic and acidic residues" evidence="1">
    <location>
        <begin position="141"/>
        <end position="153"/>
    </location>
</feature>
<dbReference type="Proteomes" id="UP001454036">
    <property type="component" value="Unassembled WGS sequence"/>
</dbReference>